<evidence type="ECO:0000313" key="5">
    <source>
        <dbReference type="Proteomes" id="UP000321317"/>
    </source>
</evidence>
<evidence type="ECO:0000313" key="4">
    <source>
        <dbReference type="Proteomes" id="UP000306813"/>
    </source>
</evidence>
<accession>A0AAX2UKF9</accession>
<keyword evidence="1" id="KW-0175">Coiled coil</keyword>
<organism evidence="2 4">
    <name type="scientific">Campylobacter helveticus</name>
    <dbReference type="NCBI Taxonomy" id="28898"/>
    <lineage>
        <taxon>Bacteria</taxon>
        <taxon>Pseudomonadati</taxon>
        <taxon>Campylobacterota</taxon>
        <taxon>Epsilonproteobacteria</taxon>
        <taxon>Campylobacterales</taxon>
        <taxon>Campylobacteraceae</taxon>
        <taxon>Campylobacter</taxon>
    </lineage>
</organism>
<dbReference type="Proteomes" id="UP000321317">
    <property type="component" value="Unassembled WGS sequence"/>
</dbReference>
<dbReference type="RefSeq" id="WP_131937335.1">
    <property type="nucleotide sequence ID" value="NZ_CAUWMG010000019.1"/>
</dbReference>
<comment type="caution">
    <text evidence="2">The sequence shown here is derived from an EMBL/GenBank/DDBJ whole genome shotgun (WGS) entry which is preliminary data.</text>
</comment>
<evidence type="ECO:0000313" key="3">
    <source>
        <dbReference type="EMBL" id="TXK60600.1"/>
    </source>
</evidence>
<dbReference type="EMBL" id="VDBS01000042">
    <property type="protein sequence ID" value="TNB57345.1"/>
    <property type="molecule type" value="Genomic_DNA"/>
</dbReference>
<protein>
    <submittedName>
        <fullName evidence="2">Uncharacterized protein</fullName>
    </submittedName>
</protein>
<name>A0AAX2UKF9_9BACT</name>
<dbReference type="AlphaFoldDB" id="A0AAX2UKF9"/>
<evidence type="ECO:0000313" key="2">
    <source>
        <dbReference type="EMBL" id="TNB57345.1"/>
    </source>
</evidence>
<dbReference type="EMBL" id="VRMA01000005">
    <property type="protein sequence ID" value="TXK60600.1"/>
    <property type="molecule type" value="Genomic_DNA"/>
</dbReference>
<evidence type="ECO:0000256" key="1">
    <source>
        <dbReference type="SAM" id="Coils"/>
    </source>
</evidence>
<reference evidence="3 5" key="2">
    <citation type="submission" date="2019-08" db="EMBL/GenBank/DDBJ databases">
        <title>Rapid identification of Enteric Bacteria from Whole Genome Sequences (WGS) using Average Nucleotide Identity (ANI).</title>
        <authorList>
            <person name="Lane C."/>
        </authorList>
    </citation>
    <scope>NUCLEOTIDE SEQUENCE [LARGE SCALE GENOMIC DNA]</scope>
    <source>
        <strain evidence="3 5">D4984</strain>
    </source>
</reference>
<reference evidence="2 4" key="1">
    <citation type="submission" date="2019-05" db="EMBL/GenBank/DDBJ databases">
        <title>Draft genomes of eight strains of Campylobacter helveticus isolated from cats and a dog in New Zealand.</title>
        <authorList>
            <person name="Bojanic K."/>
            <person name="Midwinter A.C."/>
            <person name="Biggs P.J."/>
            <person name="Acke E."/>
            <person name="Cornelius A.J."/>
            <person name="Marshall J.C."/>
        </authorList>
    </citation>
    <scope>NUCLEOTIDE SEQUENCE [LARGE SCALE GENOMIC DNA]</scope>
    <source>
        <strain evidence="2 4">ACP123b</strain>
    </source>
</reference>
<dbReference type="Proteomes" id="UP000306813">
    <property type="component" value="Unassembled WGS sequence"/>
</dbReference>
<gene>
    <name evidence="2" type="ORF">FDW42_05500</name>
    <name evidence="3" type="ORF">FVD16_00915</name>
</gene>
<sequence>MKNALMIFENSLSNLSPENAKEVLEDLSFNLVYKDKKYQNSNTLNELLLNFLDILRKLGLFDEENVTKVIKAMIRASTKDSQNSLYALIAEAERLERQIENHKIALKNQISHNFFEFEKLLQESSFKNEFSKGLDGAILFDIEMLGILKETAESAFLTTLEKGEDIELTSEEIAKNLVYNAICESQFDKKRILQISSLVLNTAFELANESIVFAKDLVLGAIRGVSEGISLGIEKFKDSLTFMEFEEDVRFKSKELIGIEDDFVLLLKTEAKRQKNPSKELIERLLEEEFDSIFAKFKRFANENRNQINLFLAELKKNPKINDFNELAQRKMNDLSANFLKLEKRTSEKYKNLNVLKAKNLGFRLWESAKKFIHKKS</sequence>
<feature type="coiled-coil region" evidence="1">
    <location>
        <begin position="85"/>
        <end position="112"/>
    </location>
</feature>
<proteinExistence type="predicted"/>
<keyword evidence="5" id="KW-1185">Reference proteome</keyword>